<feature type="non-terminal residue" evidence="1">
    <location>
        <position position="67"/>
    </location>
</feature>
<protein>
    <submittedName>
        <fullName evidence="1">Uncharacterized protein</fullName>
    </submittedName>
</protein>
<name>A0A5E4CYV5_MARMO</name>
<evidence type="ECO:0000313" key="2">
    <source>
        <dbReference type="Proteomes" id="UP000335636"/>
    </source>
</evidence>
<dbReference type="EMBL" id="CABDUW010002492">
    <property type="protein sequence ID" value="VTJ87048.1"/>
    <property type="molecule type" value="Genomic_DNA"/>
</dbReference>
<dbReference type="Proteomes" id="UP000335636">
    <property type="component" value="Unassembled WGS sequence"/>
</dbReference>
<organism evidence="1 2">
    <name type="scientific">Marmota monax</name>
    <name type="common">Woodchuck</name>
    <dbReference type="NCBI Taxonomy" id="9995"/>
    <lineage>
        <taxon>Eukaryota</taxon>
        <taxon>Metazoa</taxon>
        <taxon>Chordata</taxon>
        <taxon>Craniata</taxon>
        <taxon>Vertebrata</taxon>
        <taxon>Euteleostomi</taxon>
        <taxon>Mammalia</taxon>
        <taxon>Eutheria</taxon>
        <taxon>Euarchontoglires</taxon>
        <taxon>Glires</taxon>
        <taxon>Rodentia</taxon>
        <taxon>Sciuromorpha</taxon>
        <taxon>Sciuridae</taxon>
        <taxon>Xerinae</taxon>
        <taxon>Marmotini</taxon>
        <taxon>Marmota</taxon>
    </lineage>
</organism>
<sequence>ESGGACLAVGESAESRRLHLEPTLVLEKQKTTLWHEGSYQPKPFLGCSPTDYQVDIPDSLWQSDTCE</sequence>
<accession>A0A5E4CYV5</accession>
<gene>
    <name evidence="1" type="ORF">MONAX_5E013352</name>
</gene>
<feature type="non-terminal residue" evidence="1">
    <location>
        <position position="1"/>
    </location>
</feature>
<comment type="caution">
    <text evidence="1">The sequence shown here is derived from an EMBL/GenBank/DDBJ whole genome shotgun (WGS) entry which is preliminary data.</text>
</comment>
<keyword evidence="2" id="KW-1185">Reference proteome</keyword>
<reference evidence="1" key="1">
    <citation type="submission" date="2019-04" db="EMBL/GenBank/DDBJ databases">
        <authorList>
            <person name="Alioto T."/>
            <person name="Alioto T."/>
        </authorList>
    </citation>
    <scope>NUCLEOTIDE SEQUENCE [LARGE SCALE GENOMIC DNA]</scope>
</reference>
<evidence type="ECO:0000313" key="1">
    <source>
        <dbReference type="EMBL" id="VTJ87048.1"/>
    </source>
</evidence>
<dbReference type="AlphaFoldDB" id="A0A5E4CYV5"/>
<proteinExistence type="predicted"/>